<dbReference type="AlphaFoldDB" id="A0A2I1RFB9"/>
<dbReference type="Pfam" id="PF04115">
    <property type="entry name" value="Ureidogly_lyase"/>
    <property type="match status" value="1"/>
</dbReference>
<dbReference type="InterPro" id="IPR024060">
    <property type="entry name" value="Ureidoglycolate_lyase_dom_sf"/>
</dbReference>
<evidence type="ECO:0000313" key="5">
    <source>
        <dbReference type="EMBL" id="PKZ67808.1"/>
    </source>
</evidence>
<reference evidence="5 6" key="1">
    <citation type="submission" date="2017-12" db="EMBL/GenBank/DDBJ databases">
        <title>Phylogenetic diversity of female urinary microbiome.</title>
        <authorList>
            <person name="Thomas-White K."/>
            <person name="Wolfe A.J."/>
        </authorList>
    </citation>
    <scope>NUCLEOTIDE SEQUENCE [LARGE SCALE GENOMIC DNA]</scope>
    <source>
        <strain evidence="5 6">UMB0416</strain>
    </source>
</reference>
<dbReference type="GO" id="GO:0050385">
    <property type="term" value="F:ureidoglycolate lyase activity"/>
    <property type="evidence" value="ECO:0007669"/>
    <property type="project" value="UniProtKB-EC"/>
</dbReference>
<dbReference type="GO" id="GO:0000256">
    <property type="term" value="P:allantoin catabolic process"/>
    <property type="evidence" value="ECO:0007669"/>
    <property type="project" value="InterPro"/>
</dbReference>
<protein>
    <submittedName>
        <fullName evidence="5">Ureidoglycolate hydrolase</fullName>
    </submittedName>
</protein>
<dbReference type="Gene3D" id="2.60.120.480">
    <property type="entry name" value="Ureidoglycolate hydrolase"/>
    <property type="match status" value="1"/>
</dbReference>
<comment type="subunit">
    <text evidence="1">Homodimer.</text>
</comment>
<gene>
    <name evidence="5" type="ORF">CYJ96_11885</name>
</gene>
<comment type="caution">
    <text evidence="5">The sequence shown here is derived from an EMBL/GenBank/DDBJ whole genome shotgun (WGS) entry which is preliminary data.</text>
</comment>
<keyword evidence="2" id="KW-0659">Purine metabolism</keyword>
<dbReference type="InterPro" id="IPR007247">
    <property type="entry name" value="Ureidogly_lyase"/>
</dbReference>
<evidence type="ECO:0000256" key="2">
    <source>
        <dbReference type="ARBA" id="ARBA00022631"/>
    </source>
</evidence>
<proteinExistence type="predicted"/>
<evidence type="ECO:0000256" key="1">
    <source>
        <dbReference type="ARBA" id="ARBA00011738"/>
    </source>
</evidence>
<dbReference type="InterPro" id="IPR011051">
    <property type="entry name" value="RmlC_Cupin_sf"/>
</dbReference>
<dbReference type="Proteomes" id="UP000234914">
    <property type="component" value="Unassembled WGS sequence"/>
</dbReference>
<comment type="catalytic activity">
    <reaction evidence="4">
        <text>(S)-ureidoglycolate = urea + glyoxylate</text>
        <dbReference type="Rhea" id="RHEA:11304"/>
        <dbReference type="ChEBI" id="CHEBI:16199"/>
        <dbReference type="ChEBI" id="CHEBI:36655"/>
        <dbReference type="ChEBI" id="CHEBI:57296"/>
        <dbReference type="EC" id="4.3.2.3"/>
    </reaction>
</comment>
<keyword evidence="5" id="KW-0378">Hydrolase</keyword>
<dbReference type="GO" id="GO:0006144">
    <property type="term" value="P:purine nucleobase metabolic process"/>
    <property type="evidence" value="ECO:0007669"/>
    <property type="project" value="UniProtKB-KW"/>
</dbReference>
<dbReference type="GO" id="GO:0004848">
    <property type="term" value="F:ureidoglycolate hydrolase activity"/>
    <property type="evidence" value="ECO:0007669"/>
    <property type="project" value="InterPro"/>
</dbReference>
<organism evidence="5 6">
    <name type="scientific">Faucicola osloensis</name>
    <name type="common">Moraxella osloensis</name>
    <dbReference type="NCBI Taxonomy" id="34062"/>
    <lineage>
        <taxon>Bacteria</taxon>
        <taxon>Pseudomonadati</taxon>
        <taxon>Pseudomonadota</taxon>
        <taxon>Gammaproteobacteria</taxon>
        <taxon>Moraxellales</taxon>
        <taxon>Moraxellaceae</taxon>
        <taxon>Faucicola</taxon>
    </lineage>
</organism>
<dbReference type="PANTHER" id="PTHR21221">
    <property type="entry name" value="UREIDOGLYCOLATE HYDROLASE"/>
    <property type="match status" value="1"/>
</dbReference>
<dbReference type="SUPFAM" id="SSF51182">
    <property type="entry name" value="RmlC-like cupins"/>
    <property type="match status" value="1"/>
</dbReference>
<keyword evidence="3" id="KW-0456">Lyase</keyword>
<evidence type="ECO:0000256" key="4">
    <source>
        <dbReference type="ARBA" id="ARBA00047684"/>
    </source>
</evidence>
<dbReference type="PIRSF" id="PIRSF017306">
    <property type="entry name" value="Ureidogly_hydro"/>
    <property type="match status" value="1"/>
</dbReference>
<name>A0A2I1RFB9_FAUOS</name>
<accession>A0A2I1RFB9</accession>
<dbReference type="EMBL" id="PKJS01000022">
    <property type="protein sequence ID" value="PKZ67808.1"/>
    <property type="molecule type" value="Genomic_DNA"/>
</dbReference>
<evidence type="ECO:0000256" key="3">
    <source>
        <dbReference type="ARBA" id="ARBA00023239"/>
    </source>
</evidence>
<sequence length="175" mass="19410">MTKHITTTLTAKPLTKADFAPFGDVIELYKDNEATLQNRFTINQGFAERHHQLATVSHDGGSVGLSIFLAQPRALPAVLSVMEYHPFGSQAFFSLDKQDYLVVVAKAGDDPKSADELHAFYARHDQGVQYHAGTWHHPLLALNQVCQFLVVDRVGGEGMNCIELDISGWQVQVDF</sequence>
<dbReference type="PANTHER" id="PTHR21221:SF1">
    <property type="entry name" value="UREIDOGLYCOLATE LYASE"/>
    <property type="match status" value="1"/>
</dbReference>
<dbReference type="RefSeq" id="WP_101965187.1">
    <property type="nucleotide sequence ID" value="NZ_PKJS01000022.1"/>
</dbReference>
<dbReference type="InterPro" id="IPR047233">
    <property type="entry name" value="UAH_cupin"/>
</dbReference>
<dbReference type="CDD" id="cd20298">
    <property type="entry name" value="cupin_UAH"/>
    <property type="match status" value="1"/>
</dbReference>
<evidence type="ECO:0000313" key="6">
    <source>
        <dbReference type="Proteomes" id="UP000234914"/>
    </source>
</evidence>